<organism evidence="1 2">
    <name type="scientific">Rhodococcus ruber</name>
    <dbReference type="NCBI Taxonomy" id="1830"/>
    <lineage>
        <taxon>Bacteria</taxon>
        <taxon>Bacillati</taxon>
        <taxon>Actinomycetota</taxon>
        <taxon>Actinomycetes</taxon>
        <taxon>Mycobacteriales</taxon>
        <taxon>Nocardiaceae</taxon>
        <taxon>Rhodococcus</taxon>
    </lineage>
</organism>
<reference evidence="1 2" key="1">
    <citation type="journal article" date="2014" name="Genome Announc.">
        <title>Draft Genome Sequence of Propane- and Butane-Oxidizing Actinobacterium Rhodococcus ruber IEGM 231.</title>
        <authorList>
            <person name="Ivshina I.B."/>
            <person name="Kuyukina M.S."/>
            <person name="Krivoruchko A.V."/>
            <person name="Barbe V."/>
            <person name="Fischer C."/>
        </authorList>
    </citation>
    <scope>NUCLEOTIDE SEQUENCE [LARGE SCALE GENOMIC DNA]</scope>
</reference>
<evidence type="ECO:0000313" key="2">
    <source>
        <dbReference type="Proteomes" id="UP000042997"/>
    </source>
</evidence>
<accession>A0A098BLB2</accession>
<proteinExistence type="predicted"/>
<name>A0A098BLB2_9NOCA</name>
<dbReference type="EMBL" id="CCSD01000056">
    <property type="protein sequence ID" value="CDZ88992.1"/>
    <property type="molecule type" value="Genomic_DNA"/>
</dbReference>
<gene>
    <name evidence="1" type="ORF">RHRU231_450159</name>
</gene>
<protein>
    <submittedName>
        <fullName evidence="1">Uncharacterized protein</fullName>
    </submittedName>
</protein>
<dbReference type="RefSeq" id="WP_269572163.1">
    <property type="nucleotide sequence ID" value="NZ_JAPWIU010000038.1"/>
</dbReference>
<dbReference type="Proteomes" id="UP000042997">
    <property type="component" value="Unassembled WGS sequence"/>
</dbReference>
<dbReference type="AlphaFoldDB" id="A0A098BLB2"/>
<evidence type="ECO:0000313" key="1">
    <source>
        <dbReference type="EMBL" id="CDZ88992.1"/>
    </source>
</evidence>
<sequence length="50" mass="5748">MSKLLTTLPFIALETLDQAYCLLFGHNTFHFHDGDGAPYRYCNNCHGTWN</sequence>